<dbReference type="PROSITE" id="PS50850">
    <property type="entry name" value="MFS"/>
    <property type="match status" value="1"/>
</dbReference>
<feature type="transmembrane region" description="Helical" evidence="7">
    <location>
        <begin position="235"/>
        <end position="253"/>
    </location>
</feature>
<evidence type="ECO:0000259" key="8">
    <source>
        <dbReference type="PROSITE" id="PS50850"/>
    </source>
</evidence>
<dbReference type="SUPFAM" id="SSF103473">
    <property type="entry name" value="MFS general substrate transporter"/>
    <property type="match status" value="1"/>
</dbReference>
<sequence>MSKKIEISLLLIATMGVMSGITIVASLPLISKTFSEIPNIEFLSKMMLTIPSIIIAISAPIAGILVDKYGRLKPLYAGMALFVIGGSSGFYLDNFYYILMGRAILGISVALLMTSSTALIGDYFDEEQRHRFMSMQGMSIAIGGIVFITMGGLLAEWDWSYPFVVYALPILFIPLMIGALYEPKVHKHTQTESSMDGSLLSVYITAFFSMVLFYMLPTQLPYLIINSMHGDPKTIGFVISIAMVFNAITARQYSRLKRRFSYMQIYIFTFAIFSIGLFIISQADGISQLFYSTLFIGMGFGLIFVNTNSWFLSKVPPQKRGKASGVLASSFFLGQFSSPLIFQPIVDRYGIQGLFLIISIVAISLSIVLLIKDLKIDKHQRRESE</sequence>
<dbReference type="Pfam" id="PF07690">
    <property type="entry name" value="MFS_1"/>
    <property type="match status" value="2"/>
</dbReference>
<gene>
    <name evidence="9" type="ORF">MNB_SV-6-260</name>
</gene>
<feature type="domain" description="Major facilitator superfamily (MFS) profile" evidence="8">
    <location>
        <begin position="1"/>
        <end position="377"/>
    </location>
</feature>
<dbReference type="CDD" id="cd17473">
    <property type="entry name" value="MFS_arabinose_efflux_permease_like"/>
    <property type="match status" value="1"/>
</dbReference>
<proteinExistence type="predicted"/>
<feature type="transmembrane region" description="Helical" evidence="7">
    <location>
        <begin position="7"/>
        <end position="30"/>
    </location>
</feature>
<organism evidence="9">
    <name type="scientific">hydrothermal vent metagenome</name>
    <dbReference type="NCBI Taxonomy" id="652676"/>
    <lineage>
        <taxon>unclassified sequences</taxon>
        <taxon>metagenomes</taxon>
        <taxon>ecological metagenomes</taxon>
    </lineage>
</organism>
<dbReference type="InterPro" id="IPR036259">
    <property type="entry name" value="MFS_trans_sf"/>
</dbReference>
<dbReference type="PANTHER" id="PTHR23517">
    <property type="entry name" value="RESISTANCE PROTEIN MDTM, PUTATIVE-RELATED-RELATED"/>
    <property type="match status" value="1"/>
</dbReference>
<feature type="transmembrane region" description="Helical" evidence="7">
    <location>
        <begin position="75"/>
        <end position="92"/>
    </location>
</feature>
<keyword evidence="2" id="KW-0813">Transport</keyword>
<dbReference type="Gene3D" id="1.20.1250.20">
    <property type="entry name" value="MFS general substrate transporter like domains"/>
    <property type="match status" value="1"/>
</dbReference>
<evidence type="ECO:0000256" key="2">
    <source>
        <dbReference type="ARBA" id="ARBA00022448"/>
    </source>
</evidence>
<feature type="transmembrane region" description="Helical" evidence="7">
    <location>
        <begin position="42"/>
        <end position="66"/>
    </location>
</feature>
<feature type="transmembrane region" description="Helical" evidence="7">
    <location>
        <begin position="349"/>
        <end position="371"/>
    </location>
</feature>
<protein>
    <submittedName>
        <fullName evidence="9">MFS permease</fullName>
    </submittedName>
</protein>
<comment type="subcellular location">
    <subcellularLocation>
        <location evidence="1">Cell membrane</location>
        <topology evidence="1">Multi-pass membrane protein</topology>
    </subcellularLocation>
</comment>
<evidence type="ECO:0000256" key="1">
    <source>
        <dbReference type="ARBA" id="ARBA00004651"/>
    </source>
</evidence>
<keyword evidence="3" id="KW-1003">Cell membrane</keyword>
<evidence type="ECO:0000256" key="7">
    <source>
        <dbReference type="SAM" id="Phobius"/>
    </source>
</evidence>
<dbReference type="InterPro" id="IPR011701">
    <property type="entry name" value="MFS"/>
</dbReference>
<keyword evidence="5 7" id="KW-1133">Transmembrane helix</keyword>
<dbReference type="InterPro" id="IPR050171">
    <property type="entry name" value="MFS_Transporters"/>
</dbReference>
<feature type="transmembrane region" description="Helical" evidence="7">
    <location>
        <begin position="98"/>
        <end position="120"/>
    </location>
</feature>
<accession>A0A1W1CEB3</accession>
<evidence type="ECO:0000256" key="5">
    <source>
        <dbReference type="ARBA" id="ARBA00022989"/>
    </source>
</evidence>
<feature type="transmembrane region" description="Helical" evidence="7">
    <location>
        <begin position="193"/>
        <end position="215"/>
    </location>
</feature>
<reference evidence="9" key="1">
    <citation type="submission" date="2016-10" db="EMBL/GenBank/DDBJ databases">
        <authorList>
            <person name="de Groot N.N."/>
        </authorList>
    </citation>
    <scope>NUCLEOTIDE SEQUENCE</scope>
</reference>
<keyword evidence="4 7" id="KW-0812">Transmembrane</keyword>
<evidence type="ECO:0000256" key="4">
    <source>
        <dbReference type="ARBA" id="ARBA00022692"/>
    </source>
</evidence>
<dbReference type="AlphaFoldDB" id="A0A1W1CEB3"/>
<feature type="transmembrane region" description="Helical" evidence="7">
    <location>
        <begin position="132"/>
        <end position="155"/>
    </location>
</feature>
<dbReference type="EMBL" id="FPHC01000069">
    <property type="protein sequence ID" value="SFV64055.1"/>
    <property type="molecule type" value="Genomic_DNA"/>
</dbReference>
<evidence type="ECO:0000313" key="9">
    <source>
        <dbReference type="EMBL" id="SFV64055.1"/>
    </source>
</evidence>
<feature type="transmembrane region" description="Helical" evidence="7">
    <location>
        <begin position="323"/>
        <end position="343"/>
    </location>
</feature>
<feature type="transmembrane region" description="Helical" evidence="7">
    <location>
        <begin position="161"/>
        <end position="181"/>
    </location>
</feature>
<feature type="transmembrane region" description="Helical" evidence="7">
    <location>
        <begin position="289"/>
        <end position="311"/>
    </location>
</feature>
<evidence type="ECO:0000256" key="6">
    <source>
        <dbReference type="ARBA" id="ARBA00023136"/>
    </source>
</evidence>
<name>A0A1W1CEB3_9ZZZZ</name>
<keyword evidence="6 7" id="KW-0472">Membrane</keyword>
<evidence type="ECO:0000256" key="3">
    <source>
        <dbReference type="ARBA" id="ARBA00022475"/>
    </source>
</evidence>
<dbReference type="InterPro" id="IPR020846">
    <property type="entry name" value="MFS_dom"/>
</dbReference>
<dbReference type="GO" id="GO:0005886">
    <property type="term" value="C:plasma membrane"/>
    <property type="evidence" value="ECO:0007669"/>
    <property type="project" value="UniProtKB-SubCell"/>
</dbReference>
<feature type="transmembrane region" description="Helical" evidence="7">
    <location>
        <begin position="265"/>
        <end position="283"/>
    </location>
</feature>
<dbReference type="GO" id="GO:0022857">
    <property type="term" value="F:transmembrane transporter activity"/>
    <property type="evidence" value="ECO:0007669"/>
    <property type="project" value="InterPro"/>
</dbReference>